<proteinExistence type="inferred from homology"/>
<keyword evidence="6 10" id="KW-0028">Amino-acid biosynthesis</keyword>
<evidence type="ECO:0000256" key="5">
    <source>
        <dbReference type="ARBA" id="ARBA00022430"/>
    </source>
</evidence>
<dbReference type="PANTHER" id="PTHR46911">
    <property type="match status" value="1"/>
</dbReference>
<dbReference type="EMBL" id="JBHTKH010000001">
    <property type="protein sequence ID" value="MFD1052675.1"/>
    <property type="molecule type" value="Genomic_DNA"/>
</dbReference>
<dbReference type="Pfam" id="PF00682">
    <property type="entry name" value="HMGL-like"/>
    <property type="match status" value="1"/>
</dbReference>
<comment type="caution">
    <text evidence="12">The sequence shown here is derived from an EMBL/GenBank/DDBJ whole genome shotgun (WGS) entry which is preliminary data.</text>
</comment>
<keyword evidence="13" id="KW-1185">Reference proteome</keyword>
<sequence>MIHPQQTSGMPFQKYVPFHEQIPFDLPDRTWPTKRIERAPRWCAVDLRDGNQALIDPMNSERKLRMFQLLVKMGYKEIEIGFPSASQTDFDFCRELIDGGHIPDDVTIQVLTQCRDHLIERTFDAIRGAKEAIVHFYNSTSILQRRVVFGLDQDGIVDIAVQGARLIKKLEETIPDTTIYYEYSPESYTGTELDFAMRICNAVIDVIDPTPDHKMIVNLPATVEMITPNVYADSIEWMVRNLDRRESLVVSLHPHNDRGTGVAAAELGYLAGADRIEGCLFGNGERTGNVDLVTLGMNLFSQGIDPQIDFSDIDEIRRTVEYCNQLPVGERHPYGGDLVFTAFSGSHQDAIKKGFEAMEVEAKERGTSVDDLVWGVPYLPVDPHDLGRSYEAVVRVNSQSGKGGVSYIMKSEHQMDLPRRLQIEFSGVVQRGVDQDGGEVAPAELWSRFQDEYLPNPGKPWGRFELVNVVTDSTVDGDSTIEATITDDGDPVTITGRGNGPIAAFLDAFMTIDGAPDMRVLDYAEHALSAGGDARAAAYVECAIGPRVLWGVGVDSSIVTASLKAVVSACNRAHRDRIADEAAAAGATG</sequence>
<dbReference type="NCBIfam" id="NF002991">
    <property type="entry name" value="PRK03739.1"/>
    <property type="match status" value="1"/>
</dbReference>
<evidence type="ECO:0000256" key="4">
    <source>
        <dbReference type="ARBA" id="ARBA00012973"/>
    </source>
</evidence>
<keyword evidence="9 10" id="KW-0100">Branched-chain amino acid biosynthesis</keyword>
<dbReference type="InterPro" id="IPR000891">
    <property type="entry name" value="PYR_CT"/>
</dbReference>
<dbReference type="Gene3D" id="3.20.20.70">
    <property type="entry name" value="Aldolase class I"/>
    <property type="match status" value="1"/>
</dbReference>
<dbReference type="InterPro" id="IPR005668">
    <property type="entry name" value="IPM_Synthase"/>
</dbReference>
<evidence type="ECO:0000259" key="11">
    <source>
        <dbReference type="PROSITE" id="PS50991"/>
    </source>
</evidence>
<reference evidence="13" key="1">
    <citation type="journal article" date="2019" name="Int. J. Syst. Evol. Microbiol.">
        <title>The Global Catalogue of Microorganisms (GCM) 10K type strain sequencing project: providing services to taxonomists for standard genome sequencing and annotation.</title>
        <authorList>
            <consortium name="The Broad Institute Genomics Platform"/>
            <consortium name="The Broad Institute Genome Sequencing Center for Infectious Disease"/>
            <person name="Wu L."/>
            <person name="Ma J."/>
        </authorList>
    </citation>
    <scope>NUCLEOTIDE SEQUENCE [LARGE SCALE GENOMIC DNA]</scope>
    <source>
        <strain evidence="13">CCUG 57508</strain>
    </source>
</reference>
<evidence type="ECO:0000256" key="3">
    <source>
        <dbReference type="ARBA" id="ARBA00009767"/>
    </source>
</evidence>
<keyword evidence="5 10" id="KW-0432">Leucine biosynthesis</keyword>
<organism evidence="12 13">
    <name type="scientific">Terrabacter terrigena</name>
    <dbReference type="NCBI Taxonomy" id="574718"/>
    <lineage>
        <taxon>Bacteria</taxon>
        <taxon>Bacillati</taxon>
        <taxon>Actinomycetota</taxon>
        <taxon>Actinomycetes</taxon>
        <taxon>Micrococcales</taxon>
        <taxon>Intrasporangiaceae</taxon>
        <taxon>Terrabacter</taxon>
    </lineage>
</organism>
<dbReference type="SMART" id="SM00917">
    <property type="entry name" value="LeuA_dimer"/>
    <property type="match status" value="1"/>
</dbReference>
<gene>
    <name evidence="10 12" type="primary">leuA</name>
    <name evidence="12" type="ORF">ACFQ2V_00030</name>
</gene>
<name>A0ABW3MTX3_9MICO</name>
<dbReference type="HAMAP" id="MF_00572">
    <property type="entry name" value="LeuA_type2"/>
    <property type="match status" value="1"/>
</dbReference>
<feature type="binding site" evidence="10">
    <location>
        <position position="49"/>
    </location>
    <ligand>
        <name>Mg(2+)</name>
        <dbReference type="ChEBI" id="CHEBI:18420"/>
    </ligand>
</feature>
<feature type="region of interest" description="Regulatory domain" evidence="10">
    <location>
        <begin position="456"/>
        <end position="589"/>
    </location>
</feature>
<dbReference type="InterPro" id="IPR054692">
    <property type="entry name" value="LeuA-like_post-cat"/>
</dbReference>
<comment type="similarity">
    <text evidence="3 10">Belongs to the alpha-IPM synthase/homocitrate synthase family. LeuA type 2 subfamily.</text>
</comment>
<dbReference type="InterPro" id="IPR002034">
    <property type="entry name" value="AIPM/Hcit_synth_CS"/>
</dbReference>
<feature type="binding site" evidence="10">
    <location>
        <position position="253"/>
    </location>
    <ligand>
        <name>Mg(2+)</name>
        <dbReference type="ChEBI" id="CHEBI:18420"/>
    </ligand>
</feature>
<keyword evidence="10" id="KW-0963">Cytoplasm</keyword>
<dbReference type="PROSITE" id="PS50991">
    <property type="entry name" value="PYR_CT"/>
    <property type="match status" value="1"/>
</dbReference>
<feature type="binding site" evidence="10">
    <location>
        <position position="255"/>
    </location>
    <ligand>
        <name>Mg(2+)</name>
        <dbReference type="ChEBI" id="CHEBI:18420"/>
    </ligand>
</feature>
<keyword evidence="7 10" id="KW-0808">Transferase</keyword>
<keyword evidence="10" id="KW-0460">Magnesium</keyword>
<dbReference type="GO" id="GO:0003852">
    <property type="term" value="F:2-isopropylmalate synthase activity"/>
    <property type="evidence" value="ECO:0007669"/>
    <property type="project" value="UniProtKB-EC"/>
</dbReference>
<evidence type="ECO:0000256" key="1">
    <source>
        <dbReference type="ARBA" id="ARBA00000064"/>
    </source>
</evidence>
<comment type="pathway">
    <text evidence="2 10">Amino-acid biosynthesis; L-leucine biosynthesis; L-leucine from 3-methyl-2-oxobutanoate: step 1/4.</text>
</comment>
<dbReference type="PROSITE" id="PS00816">
    <property type="entry name" value="AIPM_HOMOCIT_SYNTH_2"/>
    <property type="match status" value="1"/>
</dbReference>
<dbReference type="InterPro" id="IPR039371">
    <property type="entry name" value="LeuA_N_DRE-TIM"/>
</dbReference>
<comment type="subcellular location">
    <subcellularLocation>
        <location evidence="10">Cytoplasm</location>
    </subcellularLocation>
</comment>
<feature type="binding site" evidence="10">
    <location>
        <position position="289"/>
    </location>
    <ligand>
        <name>Mg(2+)</name>
        <dbReference type="ChEBI" id="CHEBI:18420"/>
    </ligand>
</feature>
<dbReference type="InterPro" id="IPR013785">
    <property type="entry name" value="Aldolase_TIM"/>
</dbReference>
<evidence type="ECO:0000256" key="2">
    <source>
        <dbReference type="ARBA" id="ARBA00004689"/>
    </source>
</evidence>
<comment type="catalytic activity">
    <reaction evidence="1 10">
        <text>3-methyl-2-oxobutanoate + acetyl-CoA + H2O = (2S)-2-isopropylmalate + CoA + H(+)</text>
        <dbReference type="Rhea" id="RHEA:21524"/>
        <dbReference type="ChEBI" id="CHEBI:1178"/>
        <dbReference type="ChEBI" id="CHEBI:11851"/>
        <dbReference type="ChEBI" id="CHEBI:15377"/>
        <dbReference type="ChEBI" id="CHEBI:15378"/>
        <dbReference type="ChEBI" id="CHEBI:57287"/>
        <dbReference type="ChEBI" id="CHEBI:57288"/>
        <dbReference type="EC" id="2.3.3.13"/>
    </reaction>
</comment>
<dbReference type="CDD" id="cd07942">
    <property type="entry name" value="DRE_TIM_LeuA"/>
    <property type="match status" value="1"/>
</dbReference>
<comment type="cofactor">
    <cofactor evidence="10">
        <name>Mg(2+)</name>
        <dbReference type="ChEBI" id="CHEBI:18420"/>
    </cofactor>
</comment>
<keyword evidence="12" id="KW-0012">Acyltransferase</keyword>
<dbReference type="PANTHER" id="PTHR46911:SF1">
    <property type="entry name" value="2-ISOPROPYLMALATE SYNTHASE"/>
    <property type="match status" value="1"/>
</dbReference>
<dbReference type="EC" id="2.3.3.13" evidence="4 10"/>
<evidence type="ECO:0000256" key="10">
    <source>
        <dbReference type="HAMAP-Rule" id="MF_00572"/>
    </source>
</evidence>
<dbReference type="Proteomes" id="UP001597046">
    <property type="component" value="Unassembled WGS sequence"/>
</dbReference>
<feature type="domain" description="Pyruvate carboxyltransferase" evidence="11">
    <location>
        <begin position="40"/>
        <end position="314"/>
    </location>
</feature>
<evidence type="ECO:0000313" key="12">
    <source>
        <dbReference type="EMBL" id="MFD1052675.1"/>
    </source>
</evidence>
<dbReference type="SUPFAM" id="SSF51569">
    <property type="entry name" value="Aldolase"/>
    <property type="match status" value="1"/>
</dbReference>
<keyword evidence="8 10" id="KW-0479">Metal-binding</keyword>
<evidence type="ECO:0000256" key="9">
    <source>
        <dbReference type="ARBA" id="ARBA00023304"/>
    </source>
</evidence>
<evidence type="ECO:0000256" key="8">
    <source>
        <dbReference type="ARBA" id="ARBA00022723"/>
    </source>
</evidence>
<evidence type="ECO:0000313" key="13">
    <source>
        <dbReference type="Proteomes" id="UP001597046"/>
    </source>
</evidence>
<comment type="function">
    <text evidence="10">Catalyzes the condensation of the acetyl group of acetyl-CoA with 3-methyl-2-oxobutanoate (2-ketoisovalerate) to form 3-carboxy-3-hydroxy-4-methylpentanoate (2-isopropylmalate).</text>
</comment>
<dbReference type="SUPFAM" id="SSF89000">
    <property type="entry name" value="post-HMGL domain-like"/>
    <property type="match status" value="1"/>
</dbReference>
<dbReference type="Pfam" id="PF22615">
    <property type="entry name" value="IPMS_D2"/>
    <property type="match status" value="1"/>
</dbReference>
<evidence type="ECO:0000256" key="7">
    <source>
        <dbReference type="ARBA" id="ARBA00022679"/>
    </source>
</evidence>
<dbReference type="PROSITE" id="PS00815">
    <property type="entry name" value="AIPM_HOMOCIT_SYNTH_1"/>
    <property type="match status" value="1"/>
</dbReference>
<dbReference type="InterPro" id="IPR013709">
    <property type="entry name" value="2-isopropylmalate_synth_dimer"/>
</dbReference>
<comment type="subunit">
    <text evidence="10">Homodimer.</text>
</comment>
<dbReference type="InterPro" id="IPR036230">
    <property type="entry name" value="LeuA_allosteric_dom_sf"/>
</dbReference>
<dbReference type="Pfam" id="PF08502">
    <property type="entry name" value="LeuA_dimer"/>
    <property type="match status" value="1"/>
</dbReference>
<dbReference type="SUPFAM" id="SSF110921">
    <property type="entry name" value="2-isopropylmalate synthase LeuA, allosteric (dimerisation) domain"/>
    <property type="match status" value="1"/>
</dbReference>
<dbReference type="Gene3D" id="3.30.160.270">
    <property type="match status" value="1"/>
</dbReference>
<evidence type="ECO:0000256" key="6">
    <source>
        <dbReference type="ARBA" id="ARBA00022605"/>
    </source>
</evidence>
<dbReference type="NCBIfam" id="TIGR00970">
    <property type="entry name" value="leuA_yeast"/>
    <property type="match status" value="1"/>
</dbReference>
<protein>
    <recommendedName>
        <fullName evidence="4 10">2-isopropylmalate synthase</fullName>
        <ecNumber evidence="4 10">2.3.3.13</ecNumber>
    </recommendedName>
    <alternativeName>
        <fullName evidence="10">Alpha-IPM synthase</fullName>
    </alternativeName>
    <alternativeName>
        <fullName evidence="10">Alpha-isopropylmalate synthase</fullName>
    </alternativeName>
</protein>
<accession>A0ABW3MTX3</accession>
<dbReference type="RefSeq" id="WP_386049866.1">
    <property type="nucleotide sequence ID" value="NZ_JBHTKH010000001.1"/>
</dbReference>